<evidence type="ECO:0000256" key="4">
    <source>
        <dbReference type="ARBA" id="ARBA00022475"/>
    </source>
</evidence>
<sequence length="209" mass="23044">MEYLFLIIILIFSIVIHEVSHGAVANYLGDPTAKHAGRLTLNPIPHIDPIGSILVPGILILMSLAIHGGGIIIGWAKPVPINPYNFRDQKYGSAKVALAGPAANLIIGLVFGLALRFFPAIVAFPGLDLMFSYIVYINILLAVFNLFPVPPLDGSHILFTFLPPGMENIKIFLSQFGLFILLFIIFFFFQWLALIINWIFALIVGTPLF</sequence>
<dbReference type="GO" id="GO:0005886">
    <property type="term" value="C:plasma membrane"/>
    <property type="evidence" value="ECO:0007669"/>
    <property type="project" value="UniProtKB-SubCell"/>
</dbReference>
<feature type="transmembrane region" description="Helical" evidence="13">
    <location>
        <begin position="171"/>
        <end position="204"/>
    </location>
</feature>
<name>A0A2H0FD85_9BACT</name>
<dbReference type="InterPro" id="IPR008915">
    <property type="entry name" value="Peptidase_M50"/>
</dbReference>
<dbReference type="GO" id="GO:0008237">
    <property type="term" value="F:metallopeptidase activity"/>
    <property type="evidence" value="ECO:0007669"/>
    <property type="project" value="UniProtKB-KW"/>
</dbReference>
<accession>A0A2H0FD85</accession>
<feature type="transmembrane region" description="Helical" evidence="13">
    <location>
        <begin position="96"/>
        <end position="118"/>
    </location>
</feature>
<dbReference type="InterPro" id="IPR044537">
    <property type="entry name" value="Rip2-like"/>
</dbReference>
<dbReference type="GO" id="GO:0046872">
    <property type="term" value="F:metal ion binding"/>
    <property type="evidence" value="ECO:0007669"/>
    <property type="project" value="UniProtKB-KW"/>
</dbReference>
<evidence type="ECO:0000256" key="3">
    <source>
        <dbReference type="ARBA" id="ARBA00007931"/>
    </source>
</evidence>
<dbReference type="GO" id="GO:0006508">
    <property type="term" value="P:proteolysis"/>
    <property type="evidence" value="ECO:0007669"/>
    <property type="project" value="UniProtKB-KW"/>
</dbReference>
<feature type="transmembrane region" description="Helical" evidence="13">
    <location>
        <begin position="49"/>
        <end position="75"/>
    </location>
</feature>
<evidence type="ECO:0000256" key="7">
    <source>
        <dbReference type="ARBA" id="ARBA00022723"/>
    </source>
</evidence>
<keyword evidence="7" id="KW-0479">Metal-binding</keyword>
<dbReference type="PANTHER" id="PTHR35864">
    <property type="entry name" value="ZINC METALLOPROTEASE MJ0611-RELATED"/>
    <property type="match status" value="1"/>
</dbReference>
<protein>
    <submittedName>
        <fullName evidence="15">Site-2 protease family protein</fullName>
    </submittedName>
</protein>
<dbReference type="AlphaFoldDB" id="A0A2H0FD85"/>
<feature type="domain" description="Peptidase M50" evidence="14">
    <location>
        <begin position="126"/>
        <end position="183"/>
    </location>
</feature>
<evidence type="ECO:0000313" key="16">
    <source>
        <dbReference type="Proteomes" id="UP000230778"/>
    </source>
</evidence>
<comment type="subcellular location">
    <subcellularLocation>
        <location evidence="2">Cell membrane</location>
        <topology evidence="2">Multi-pass membrane protein</topology>
    </subcellularLocation>
</comment>
<keyword evidence="5 15" id="KW-0645">Protease</keyword>
<keyword evidence="6 13" id="KW-0812">Transmembrane</keyword>
<comment type="similarity">
    <text evidence="3">Belongs to the peptidase M50B family.</text>
</comment>
<evidence type="ECO:0000256" key="2">
    <source>
        <dbReference type="ARBA" id="ARBA00004651"/>
    </source>
</evidence>
<evidence type="ECO:0000256" key="5">
    <source>
        <dbReference type="ARBA" id="ARBA00022670"/>
    </source>
</evidence>
<proteinExistence type="inferred from homology"/>
<keyword evidence="11" id="KW-0482">Metalloprotease</keyword>
<evidence type="ECO:0000256" key="8">
    <source>
        <dbReference type="ARBA" id="ARBA00022801"/>
    </source>
</evidence>
<reference evidence="15 16" key="1">
    <citation type="submission" date="2017-09" db="EMBL/GenBank/DDBJ databases">
        <title>Depth-based differentiation of microbial function through sediment-hosted aquifers and enrichment of novel symbionts in the deep terrestrial subsurface.</title>
        <authorList>
            <person name="Probst A.J."/>
            <person name="Ladd B."/>
            <person name="Jarett J.K."/>
            <person name="Geller-Mcgrath D.E."/>
            <person name="Sieber C.M."/>
            <person name="Emerson J.B."/>
            <person name="Anantharaman K."/>
            <person name="Thomas B.C."/>
            <person name="Malmstrom R."/>
            <person name="Stieglmeier M."/>
            <person name="Klingl A."/>
            <person name="Woyke T."/>
            <person name="Ryan C.M."/>
            <person name="Banfield J.F."/>
        </authorList>
    </citation>
    <scope>NUCLEOTIDE SEQUENCE [LARGE SCALE GENOMIC DNA]</scope>
    <source>
        <strain evidence="15">CG18_big_fil_WC_8_21_14_2_50_37_10</strain>
    </source>
</reference>
<feature type="transmembrane region" description="Helical" evidence="13">
    <location>
        <begin position="130"/>
        <end position="150"/>
    </location>
</feature>
<keyword evidence="12 13" id="KW-0472">Membrane</keyword>
<dbReference type="Pfam" id="PF02163">
    <property type="entry name" value="Peptidase_M50"/>
    <property type="match status" value="1"/>
</dbReference>
<organism evidence="15 16">
    <name type="scientific">Candidatus Nealsonbacteria bacterium CG18_big_fil_WC_8_21_14_2_50_37_10</name>
    <dbReference type="NCBI Taxonomy" id="1974717"/>
    <lineage>
        <taxon>Bacteria</taxon>
        <taxon>Candidatus Nealsoniibacteriota</taxon>
    </lineage>
</organism>
<evidence type="ECO:0000259" key="14">
    <source>
        <dbReference type="Pfam" id="PF02163"/>
    </source>
</evidence>
<evidence type="ECO:0000256" key="12">
    <source>
        <dbReference type="ARBA" id="ARBA00023136"/>
    </source>
</evidence>
<dbReference type="EMBL" id="PCUC01000174">
    <property type="protein sequence ID" value="PIQ04623.1"/>
    <property type="molecule type" value="Genomic_DNA"/>
</dbReference>
<keyword evidence="9" id="KW-0862">Zinc</keyword>
<comment type="caution">
    <text evidence="15">The sequence shown here is derived from an EMBL/GenBank/DDBJ whole genome shotgun (WGS) entry which is preliminary data.</text>
</comment>
<dbReference type="InterPro" id="IPR052348">
    <property type="entry name" value="Metallopeptidase_M50B"/>
</dbReference>
<comment type="cofactor">
    <cofactor evidence="1">
        <name>Zn(2+)</name>
        <dbReference type="ChEBI" id="CHEBI:29105"/>
    </cofactor>
</comment>
<keyword evidence="4" id="KW-1003">Cell membrane</keyword>
<evidence type="ECO:0000256" key="13">
    <source>
        <dbReference type="SAM" id="Phobius"/>
    </source>
</evidence>
<evidence type="ECO:0000313" key="15">
    <source>
        <dbReference type="EMBL" id="PIQ04623.1"/>
    </source>
</evidence>
<evidence type="ECO:0000256" key="11">
    <source>
        <dbReference type="ARBA" id="ARBA00023049"/>
    </source>
</evidence>
<evidence type="ECO:0000256" key="6">
    <source>
        <dbReference type="ARBA" id="ARBA00022692"/>
    </source>
</evidence>
<dbReference type="Proteomes" id="UP000230778">
    <property type="component" value="Unassembled WGS sequence"/>
</dbReference>
<keyword evidence="8" id="KW-0378">Hydrolase</keyword>
<evidence type="ECO:0000256" key="1">
    <source>
        <dbReference type="ARBA" id="ARBA00001947"/>
    </source>
</evidence>
<evidence type="ECO:0000256" key="10">
    <source>
        <dbReference type="ARBA" id="ARBA00022989"/>
    </source>
</evidence>
<evidence type="ECO:0000256" key="9">
    <source>
        <dbReference type="ARBA" id="ARBA00022833"/>
    </source>
</evidence>
<keyword evidence="10 13" id="KW-1133">Transmembrane helix</keyword>
<gene>
    <name evidence="15" type="ORF">COW72_03345</name>
</gene>
<dbReference type="PANTHER" id="PTHR35864:SF1">
    <property type="entry name" value="ZINC METALLOPROTEASE YWHC-RELATED"/>
    <property type="match status" value="1"/>
</dbReference>
<dbReference type="CDD" id="cd06158">
    <property type="entry name" value="S2P-M50_like_1"/>
    <property type="match status" value="1"/>
</dbReference>